<feature type="domain" description="GGDEF" evidence="5">
    <location>
        <begin position="170"/>
        <end position="303"/>
    </location>
</feature>
<evidence type="ECO:0000313" key="7">
    <source>
        <dbReference type="Proteomes" id="UP000281112"/>
    </source>
</evidence>
<dbReference type="GO" id="GO:1902201">
    <property type="term" value="P:negative regulation of bacterial-type flagellum-dependent cell motility"/>
    <property type="evidence" value="ECO:0007669"/>
    <property type="project" value="TreeGrafter"/>
</dbReference>
<gene>
    <name evidence="6" type="ORF">EES38_21285</name>
</gene>
<dbReference type="SUPFAM" id="SSF55785">
    <property type="entry name" value="PYP-like sensor domain (PAS domain)"/>
    <property type="match status" value="1"/>
</dbReference>
<evidence type="ECO:0000256" key="1">
    <source>
        <dbReference type="ARBA" id="ARBA00001946"/>
    </source>
</evidence>
<dbReference type="AlphaFoldDB" id="A0A3N9TC82"/>
<comment type="cofactor">
    <cofactor evidence="1">
        <name>Mg(2+)</name>
        <dbReference type="ChEBI" id="CHEBI:18420"/>
    </cofactor>
</comment>
<sequence length="324" mass="37096">MDDDKHYFTILDALPDHIFVFSETGVYVDVFGGDENATGFDCKPFIGRTLHDIVPPEMADMFLSFVAKALAENMTQKVKYRFGETDMIELPADVPHPQEIWFEGTIKPLPLMFNSQRTVLWIAKNITQQHVLEQRLKVLSEVDELTKILNRRSITQELKDAIDEYHQFGRIFSLLMFDIDNFKRVNDTLGHPIGDEVIQYVVKLAKGELRGSDSIGRLGGEEFLIILRDSDITSALSVGEKIRQRIEMNVCSLDEYDVKVTISSGITEVSAQDIHSRHLIARADMAMYYSKEHGRNQTSLYRPELQYEDTERSRGSWLTAKSKP</sequence>
<evidence type="ECO:0000259" key="5">
    <source>
        <dbReference type="PROSITE" id="PS50887"/>
    </source>
</evidence>
<dbReference type="Pfam" id="PF00990">
    <property type="entry name" value="GGDEF"/>
    <property type="match status" value="1"/>
</dbReference>
<dbReference type="Proteomes" id="UP000281112">
    <property type="component" value="Unassembled WGS sequence"/>
</dbReference>
<dbReference type="Gene3D" id="3.30.70.270">
    <property type="match status" value="1"/>
</dbReference>
<organism evidence="6 7">
    <name type="scientific">Vibrio viridaestus</name>
    <dbReference type="NCBI Taxonomy" id="2487322"/>
    <lineage>
        <taxon>Bacteria</taxon>
        <taxon>Pseudomonadati</taxon>
        <taxon>Pseudomonadota</taxon>
        <taxon>Gammaproteobacteria</taxon>
        <taxon>Vibrionales</taxon>
        <taxon>Vibrionaceae</taxon>
        <taxon>Vibrio</taxon>
    </lineage>
</organism>
<dbReference type="RefSeq" id="WP_124939216.1">
    <property type="nucleotide sequence ID" value="NZ_RJVQ01000018.1"/>
</dbReference>
<dbReference type="InterPro" id="IPR035965">
    <property type="entry name" value="PAS-like_dom_sf"/>
</dbReference>
<dbReference type="FunFam" id="3.30.70.270:FF:000001">
    <property type="entry name" value="Diguanylate cyclase domain protein"/>
    <property type="match status" value="1"/>
</dbReference>
<dbReference type="GO" id="GO:0043709">
    <property type="term" value="P:cell adhesion involved in single-species biofilm formation"/>
    <property type="evidence" value="ECO:0007669"/>
    <property type="project" value="TreeGrafter"/>
</dbReference>
<dbReference type="InterPro" id="IPR000160">
    <property type="entry name" value="GGDEF_dom"/>
</dbReference>
<evidence type="ECO:0000256" key="3">
    <source>
        <dbReference type="ARBA" id="ARBA00034247"/>
    </source>
</evidence>
<dbReference type="InterPro" id="IPR000014">
    <property type="entry name" value="PAS"/>
</dbReference>
<evidence type="ECO:0000256" key="2">
    <source>
        <dbReference type="ARBA" id="ARBA00012528"/>
    </source>
</evidence>
<proteinExistence type="predicted"/>
<accession>A0A3N9TC82</accession>
<dbReference type="OrthoDB" id="9812260at2"/>
<dbReference type="PANTHER" id="PTHR45138">
    <property type="entry name" value="REGULATORY COMPONENTS OF SENSORY TRANSDUCTION SYSTEM"/>
    <property type="match status" value="1"/>
</dbReference>
<name>A0A3N9TC82_9VIBR</name>
<dbReference type="GO" id="GO:0005886">
    <property type="term" value="C:plasma membrane"/>
    <property type="evidence" value="ECO:0007669"/>
    <property type="project" value="TreeGrafter"/>
</dbReference>
<evidence type="ECO:0000313" key="6">
    <source>
        <dbReference type="EMBL" id="RQW61085.1"/>
    </source>
</evidence>
<dbReference type="PROSITE" id="PS50112">
    <property type="entry name" value="PAS"/>
    <property type="match status" value="1"/>
</dbReference>
<dbReference type="GO" id="GO:0052621">
    <property type="term" value="F:diguanylate cyclase activity"/>
    <property type="evidence" value="ECO:0007669"/>
    <property type="project" value="UniProtKB-EC"/>
</dbReference>
<dbReference type="SUPFAM" id="SSF55073">
    <property type="entry name" value="Nucleotide cyclase"/>
    <property type="match status" value="1"/>
</dbReference>
<dbReference type="SMART" id="SM00267">
    <property type="entry name" value="GGDEF"/>
    <property type="match status" value="1"/>
</dbReference>
<dbReference type="Gene3D" id="3.30.450.20">
    <property type="entry name" value="PAS domain"/>
    <property type="match status" value="1"/>
</dbReference>
<comment type="catalytic activity">
    <reaction evidence="3">
        <text>2 GTP = 3',3'-c-di-GMP + 2 diphosphate</text>
        <dbReference type="Rhea" id="RHEA:24898"/>
        <dbReference type="ChEBI" id="CHEBI:33019"/>
        <dbReference type="ChEBI" id="CHEBI:37565"/>
        <dbReference type="ChEBI" id="CHEBI:58805"/>
        <dbReference type="EC" id="2.7.7.65"/>
    </reaction>
</comment>
<feature type="domain" description="PAS" evidence="4">
    <location>
        <begin position="3"/>
        <end position="73"/>
    </location>
</feature>
<dbReference type="InterPro" id="IPR029787">
    <property type="entry name" value="Nucleotide_cyclase"/>
</dbReference>
<dbReference type="EMBL" id="RJVQ01000018">
    <property type="protein sequence ID" value="RQW61085.1"/>
    <property type="molecule type" value="Genomic_DNA"/>
</dbReference>
<reference evidence="6 7" key="1">
    <citation type="submission" date="2018-11" db="EMBL/GenBank/DDBJ databases">
        <title>Vibrio LJC006 sp. nov., isolated from seawater during the bloom of the enteromorpha.</title>
        <authorList>
            <person name="Liang J."/>
        </authorList>
    </citation>
    <scope>NUCLEOTIDE SEQUENCE [LARGE SCALE GENOMIC DNA]</scope>
    <source>
        <strain evidence="6 7">LJC006</strain>
    </source>
</reference>
<keyword evidence="7" id="KW-1185">Reference proteome</keyword>
<comment type="caution">
    <text evidence="6">The sequence shown here is derived from an EMBL/GenBank/DDBJ whole genome shotgun (WGS) entry which is preliminary data.</text>
</comment>
<dbReference type="InterPro" id="IPR050469">
    <property type="entry name" value="Diguanylate_Cyclase"/>
</dbReference>
<dbReference type="EC" id="2.7.7.65" evidence="2"/>
<dbReference type="CDD" id="cd01949">
    <property type="entry name" value="GGDEF"/>
    <property type="match status" value="1"/>
</dbReference>
<protein>
    <recommendedName>
        <fullName evidence="2">diguanylate cyclase</fullName>
        <ecNumber evidence="2">2.7.7.65</ecNumber>
    </recommendedName>
</protein>
<dbReference type="InterPro" id="IPR043128">
    <property type="entry name" value="Rev_trsase/Diguanyl_cyclase"/>
</dbReference>
<dbReference type="NCBIfam" id="TIGR00254">
    <property type="entry name" value="GGDEF"/>
    <property type="match status" value="1"/>
</dbReference>
<evidence type="ECO:0000259" key="4">
    <source>
        <dbReference type="PROSITE" id="PS50112"/>
    </source>
</evidence>
<dbReference type="PROSITE" id="PS50887">
    <property type="entry name" value="GGDEF"/>
    <property type="match status" value="1"/>
</dbReference>
<dbReference type="PANTHER" id="PTHR45138:SF9">
    <property type="entry name" value="DIGUANYLATE CYCLASE DGCM-RELATED"/>
    <property type="match status" value="1"/>
</dbReference>